<evidence type="ECO:0008006" key="5">
    <source>
        <dbReference type="Google" id="ProtNLM"/>
    </source>
</evidence>
<evidence type="ECO:0000256" key="2">
    <source>
        <dbReference type="SAM" id="SignalP"/>
    </source>
</evidence>
<comment type="caution">
    <text evidence="3">The sequence shown here is derived from an EMBL/GenBank/DDBJ whole genome shotgun (WGS) entry which is preliminary data.</text>
</comment>
<evidence type="ECO:0000313" key="3">
    <source>
        <dbReference type="EMBL" id="GIH02423.1"/>
    </source>
</evidence>
<dbReference type="RefSeq" id="WP_203906369.1">
    <property type="nucleotide sequence ID" value="NZ_BONY01000002.1"/>
</dbReference>
<proteinExistence type="predicted"/>
<feature type="transmembrane region" description="Helical" evidence="1">
    <location>
        <begin position="278"/>
        <end position="298"/>
    </location>
</feature>
<dbReference type="AlphaFoldDB" id="A0A8J3Q2X7"/>
<protein>
    <recommendedName>
        <fullName evidence="5">DUF916 domain-containing protein</fullName>
    </recommendedName>
</protein>
<keyword evidence="2" id="KW-0732">Signal</keyword>
<dbReference type="Proteomes" id="UP000612899">
    <property type="component" value="Unassembled WGS sequence"/>
</dbReference>
<accession>A0A8J3Q2X7</accession>
<name>A0A8J3Q2X7_9ACTN</name>
<keyword evidence="1" id="KW-1133">Transmembrane helix</keyword>
<feature type="chain" id="PRO_5035237683" description="DUF916 domain-containing protein" evidence="2">
    <location>
        <begin position="25"/>
        <end position="312"/>
    </location>
</feature>
<keyword evidence="4" id="KW-1185">Reference proteome</keyword>
<keyword evidence="1" id="KW-0812">Transmembrane</keyword>
<dbReference type="EMBL" id="BONY01000002">
    <property type="protein sequence ID" value="GIH02423.1"/>
    <property type="molecule type" value="Genomic_DNA"/>
</dbReference>
<evidence type="ECO:0000256" key="1">
    <source>
        <dbReference type="SAM" id="Phobius"/>
    </source>
</evidence>
<reference evidence="3" key="1">
    <citation type="submission" date="2021-01" db="EMBL/GenBank/DDBJ databases">
        <title>Whole genome shotgun sequence of Rhizocola hellebori NBRC 109834.</title>
        <authorList>
            <person name="Komaki H."/>
            <person name="Tamura T."/>
        </authorList>
    </citation>
    <scope>NUCLEOTIDE SEQUENCE</scope>
    <source>
        <strain evidence="3">NBRC 109834</strain>
    </source>
</reference>
<sequence>MRRIIVTVVLSLAAFAWAPPGAQATGNGDWAVNPTPPADPGPAPRRYFFLESPAGQAIVDSVRISNLSDRELSFKVYPADAYNTERDGGFGLRTADERQTGIGAWTTAPVSNLVVRARTQVDIPFTINIPANATPGDHVGGLVAVESTPSSQTSQGGSTVAVLRAVGARIYLRVAGLAAPSLAIQDLDLGRRGTLAYTLANTGNVHLAPTLSAKATGLFGHRIGQQGEFPSPDLVPGAHSTLSTTLTGLWPLDFVTTTVTASAEGSVLTTASTHNLVVSWPVLTALLLLGAGLAYYLWRRNRTRRRKPRAAL</sequence>
<gene>
    <name evidence="3" type="ORF">Rhe02_04900</name>
</gene>
<organism evidence="3 4">
    <name type="scientific">Rhizocola hellebori</name>
    <dbReference type="NCBI Taxonomy" id="1392758"/>
    <lineage>
        <taxon>Bacteria</taxon>
        <taxon>Bacillati</taxon>
        <taxon>Actinomycetota</taxon>
        <taxon>Actinomycetes</taxon>
        <taxon>Micromonosporales</taxon>
        <taxon>Micromonosporaceae</taxon>
        <taxon>Rhizocola</taxon>
    </lineage>
</organism>
<evidence type="ECO:0000313" key="4">
    <source>
        <dbReference type="Proteomes" id="UP000612899"/>
    </source>
</evidence>
<keyword evidence="1" id="KW-0472">Membrane</keyword>
<feature type="signal peptide" evidence="2">
    <location>
        <begin position="1"/>
        <end position="24"/>
    </location>
</feature>